<dbReference type="AlphaFoldDB" id="A0AAU8CNK2"/>
<dbReference type="InterPro" id="IPR018692">
    <property type="entry name" value="DUF2189"/>
</dbReference>
<evidence type="ECO:0000256" key="1">
    <source>
        <dbReference type="SAM" id="Phobius"/>
    </source>
</evidence>
<evidence type="ECO:0000313" key="2">
    <source>
        <dbReference type="EMBL" id="XCG48476.1"/>
    </source>
</evidence>
<gene>
    <name evidence="2" type="ORF">ABVK50_25110</name>
</gene>
<feature type="transmembrane region" description="Helical" evidence="1">
    <location>
        <begin position="223"/>
        <end position="252"/>
    </location>
</feature>
<accession>A0AAU8CNK2</accession>
<proteinExistence type="predicted"/>
<sequence>MANFHVLAGPNKKKAVAQPTVRQIMIADVFDALRRGFDDFWEKPSHYVFLCLIYPVIGVILITWTSGGNALQLIYPLITGFALLGPLAALGLYEISRRRELNLDSSWTHALEVRNSPAIPAIIAVGVLLLGLFVAWLLTAQALFNWLYGSDVPTSITGFVSDVFTTERGWTLILLGNAIGFLFALVVLSTTVIAFPLLLDRDVGAYAAIETSARVMIANPVPIVLWGLIVAVALVAGSLPLFVGLAVVIPVLGHSTWHLYRKVVETPPAKRRRVQR</sequence>
<keyword evidence="1" id="KW-0812">Transmembrane</keyword>
<keyword evidence="1" id="KW-1133">Transmembrane helix</keyword>
<feature type="transmembrane region" description="Helical" evidence="1">
    <location>
        <begin position="117"/>
        <end position="138"/>
    </location>
</feature>
<feature type="transmembrane region" description="Helical" evidence="1">
    <location>
        <begin position="47"/>
        <end position="67"/>
    </location>
</feature>
<feature type="transmembrane region" description="Helical" evidence="1">
    <location>
        <begin position="172"/>
        <end position="198"/>
    </location>
</feature>
<protein>
    <submittedName>
        <fullName evidence="2">DUF2189 domain-containing protein</fullName>
    </submittedName>
</protein>
<organism evidence="2">
    <name type="scientific">Mesorhizobium sp. WSM2240</name>
    <dbReference type="NCBI Taxonomy" id="3228851"/>
    <lineage>
        <taxon>Bacteria</taxon>
        <taxon>Pseudomonadati</taxon>
        <taxon>Pseudomonadota</taxon>
        <taxon>Alphaproteobacteria</taxon>
        <taxon>Hyphomicrobiales</taxon>
        <taxon>Phyllobacteriaceae</taxon>
        <taxon>Mesorhizobium</taxon>
    </lineage>
</organism>
<dbReference type="Pfam" id="PF09955">
    <property type="entry name" value="DUF2189"/>
    <property type="match status" value="1"/>
</dbReference>
<dbReference type="EMBL" id="CP159253">
    <property type="protein sequence ID" value="XCG48476.1"/>
    <property type="molecule type" value="Genomic_DNA"/>
</dbReference>
<dbReference type="RefSeq" id="WP_353643992.1">
    <property type="nucleotide sequence ID" value="NZ_CP159253.1"/>
</dbReference>
<name>A0AAU8CNK2_9HYPH</name>
<feature type="transmembrane region" description="Helical" evidence="1">
    <location>
        <begin position="73"/>
        <end position="96"/>
    </location>
</feature>
<keyword evidence="1" id="KW-0472">Membrane</keyword>
<reference evidence="2" key="1">
    <citation type="submission" date="2024-06" db="EMBL/GenBank/DDBJ databases">
        <title>Mesorhizobium karijinii sp. nov., a symbiont of the iconic Swainsona formosa from arid Australia.</title>
        <authorList>
            <person name="Hill Y.J."/>
            <person name="Watkin E.L.J."/>
            <person name="O'Hara G.W."/>
            <person name="Terpolilli J."/>
            <person name="Tye M.L."/>
            <person name="Kohlmeier M.G."/>
        </authorList>
    </citation>
    <scope>NUCLEOTIDE SEQUENCE</scope>
    <source>
        <strain evidence="2">WSM2240</strain>
    </source>
</reference>